<dbReference type="SMR" id="A0A0U3FX20"/>
<comment type="similarity">
    <text evidence="1">Belongs to the SDO1/SBDS family.</text>
</comment>
<dbReference type="SUPFAM" id="SSF109728">
    <property type="entry name" value="Hypothetical protein AF0491, middle domain"/>
    <property type="match status" value="1"/>
</dbReference>
<dbReference type="Pfam" id="PF09377">
    <property type="entry name" value="SBDS_domain_II"/>
    <property type="match status" value="1"/>
</dbReference>
<dbReference type="AlphaFoldDB" id="A0A0U3FX20"/>
<evidence type="ECO:0000313" key="7">
    <source>
        <dbReference type="Proteomes" id="UP000060043"/>
    </source>
</evidence>
<dbReference type="InterPro" id="IPR036786">
    <property type="entry name" value="Ribosome_mat_SBDS_N_sf"/>
</dbReference>
<feature type="domain" description="Ribosome maturation protein SDO1/SBDS C-terminal" evidence="4">
    <location>
        <begin position="166"/>
        <end position="231"/>
    </location>
</feature>
<dbReference type="OrthoDB" id="84504at2157"/>
<dbReference type="PANTHER" id="PTHR10927:SF4">
    <property type="entry name" value="RIBOSOME MATURATION PROTEIN SDO1 HOMOLOG"/>
    <property type="match status" value="1"/>
</dbReference>
<dbReference type="GO" id="GO:0042256">
    <property type="term" value="P:cytosolic ribosome assembly"/>
    <property type="evidence" value="ECO:0007669"/>
    <property type="project" value="InterPro"/>
</dbReference>
<evidence type="ECO:0000313" key="5">
    <source>
        <dbReference type="EMBL" id="ALU29069.1"/>
    </source>
</evidence>
<protein>
    <submittedName>
        <fullName evidence="6">RNA-associated protein</fullName>
    </submittedName>
</protein>
<feature type="domain" description="Ribosome maturation protein SDO1/SBDS N-terminal" evidence="2">
    <location>
        <begin position="7"/>
        <end position="93"/>
    </location>
</feature>
<dbReference type="STRING" id="1435377.SUSAZ_02780"/>
<evidence type="ECO:0000256" key="1">
    <source>
        <dbReference type="ARBA" id="ARBA00007433"/>
    </source>
</evidence>
<dbReference type="PANTHER" id="PTHR10927">
    <property type="entry name" value="RIBOSOME MATURATION PROTEIN SBDS"/>
    <property type="match status" value="1"/>
</dbReference>
<dbReference type="InterPro" id="IPR018978">
    <property type="entry name" value="SDO1/SBDS_central"/>
</dbReference>
<dbReference type="InterPro" id="IPR002140">
    <property type="entry name" value="Sdo1/SBDS"/>
</dbReference>
<proteinExistence type="inferred from homology"/>
<evidence type="ECO:0000259" key="2">
    <source>
        <dbReference type="Pfam" id="PF01172"/>
    </source>
</evidence>
<dbReference type="EMBL" id="CP013694">
    <property type="protein sequence ID" value="ALU29069.1"/>
    <property type="molecule type" value="Genomic_DNA"/>
</dbReference>
<dbReference type="SUPFAM" id="SSF89895">
    <property type="entry name" value="FYSH domain"/>
    <property type="match status" value="1"/>
</dbReference>
<evidence type="ECO:0000259" key="4">
    <source>
        <dbReference type="Pfam" id="PF20268"/>
    </source>
</evidence>
<dbReference type="InterPro" id="IPR019783">
    <property type="entry name" value="SDO1/SBDS_N"/>
</dbReference>
<accession>A0A0U3FX20</accession>
<dbReference type="InterPro" id="IPR035647">
    <property type="entry name" value="EFG_III/V"/>
</dbReference>
<gene>
    <name evidence="5" type="ORF">ATY89_03335</name>
    <name evidence="6" type="ORF">ATZ20_06360</name>
</gene>
<dbReference type="SUPFAM" id="SSF54980">
    <property type="entry name" value="EF-G C-terminal domain-like"/>
    <property type="match status" value="1"/>
</dbReference>
<dbReference type="Pfam" id="PF01172">
    <property type="entry name" value="SBDS_N"/>
    <property type="match status" value="1"/>
</dbReference>
<dbReference type="EMBL" id="CP013695">
    <property type="protein sequence ID" value="ALU31795.1"/>
    <property type="molecule type" value="Genomic_DNA"/>
</dbReference>
<sequence length="233" mass="26278">MTKKDEMVIARYEHSGERFEILVKPKEAMDLRNGKSVSISDAVVSDTIYKDIKKGLKASPSSLKKVFGTLDFEEIAKQIILKGEIPLTAEQRREILENKRKQIIDYISRNSIDPKTNLPIPRTRIELAMEQARIQIDPNKDVEAQALQIVRELAKLIPIRIARALMEIKVGPKFSSKIKSQLANLGEVKRSNWLNDGTLIAELEIPAGAQQDVIDKLNSLTKGEVEVKILQVK</sequence>
<dbReference type="Gene3D" id="3.30.70.240">
    <property type="match status" value="1"/>
</dbReference>
<dbReference type="RefSeq" id="WP_011277506.1">
    <property type="nucleotide sequence ID" value="NZ_BHWZ01000001.1"/>
</dbReference>
<evidence type="ECO:0000313" key="8">
    <source>
        <dbReference type="Proteomes" id="UP000065473"/>
    </source>
</evidence>
<evidence type="ECO:0000259" key="3">
    <source>
        <dbReference type="Pfam" id="PF09377"/>
    </source>
</evidence>
<dbReference type="Proteomes" id="UP000060043">
    <property type="component" value="Chromosome"/>
</dbReference>
<dbReference type="Pfam" id="PF20268">
    <property type="entry name" value="SBDS_C"/>
    <property type="match status" value="1"/>
</dbReference>
<reference evidence="7 8" key="1">
    <citation type="submission" date="2015-12" db="EMBL/GenBank/DDBJ databases">
        <title>A stable core within a dynamic pangenome in Sulfolobus acidocaldarius.</title>
        <authorList>
            <person name="Anderson R."/>
            <person name="Kouris A."/>
            <person name="Seward C."/>
            <person name="Campbell K."/>
            <person name="Whitaker R."/>
        </authorList>
    </citation>
    <scope>NUCLEOTIDE SEQUENCE [LARGE SCALE GENOMIC DNA]</scope>
    <source>
        <strain evidence="5 8">GG12-C01-09</strain>
        <strain evidence="6 7">NG05B_CO5_07</strain>
    </source>
</reference>
<dbReference type="PaxDb" id="1435377-SUSAZ_02780"/>
<dbReference type="OMA" id="AVNPQMD"/>
<organism evidence="6 7">
    <name type="scientific">Sulfolobus acidocaldarius</name>
    <dbReference type="NCBI Taxonomy" id="2285"/>
    <lineage>
        <taxon>Archaea</taxon>
        <taxon>Thermoproteota</taxon>
        <taxon>Thermoprotei</taxon>
        <taxon>Sulfolobales</taxon>
        <taxon>Sulfolobaceae</taxon>
        <taxon>Sulfolobus</taxon>
    </lineage>
</organism>
<dbReference type="NCBIfam" id="TIGR00291">
    <property type="entry name" value="RNA_SBDS"/>
    <property type="match status" value="1"/>
</dbReference>
<feature type="domain" description="Ribosome maturation protein SDO1/SBDS central" evidence="3">
    <location>
        <begin position="101"/>
        <end position="162"/>
    </location>
</feature>
<name>A0A0U3FX20_9CREN</name>
<dbReference type="InterPro" id="IPR037188">
    <property type="entry name" value="Sdo1/SBDS_central_sf"/>
</dbReference>
<dbReference type="Proteomes" id="UP000065473">
    <property type="component" value="Chromosome"/>
</dbReference>
<dbReference type="InterPro" id="IPR046928">
    <property type="entry name" value="SDO1/SBDS_C"/>
</dbReference>
<evidence type="ECO:0000313" key="6">
    <source>
        <dbReference type="EMBL" id="ALU31795.1"/>
    </source>
</evidence>
<dbReference type="Gene3D" id="1.10.10.900">
    <property type="entry name" value="SBDS protein C-terminal domain, subdomain 1"/>
    <property type="match status" value="1"/>
</dbReference>
<dbReference type="Gene3D" id="3.30.1250.10">
    <property type="entry name" value="Ribosome maturation protein SBDS, N-terminal domain"/>
    <property type="match status" value="1"/>
</dbReference>
<dbReference type="GeneID" id="14551133"/>
<dbReference type="InterPro" id="IPR039100">
    <property type="entry name" value="Sdo1/SBDS-like"/>
</dbReference>